<sequence>MYLTIFIITFASYVTWAYVKDKRKRVLGPSLPGPKGWPLIGSVLDVPEKNAFIKFADWGKEYGDIYQVKLLRQNHVWISSSKIARELLLKKRHLYSDRPHIPALLADNRTSAKYLPLLSVNAAWDRQRKFTASIMLESKRAHFQLYPELESIRMLSELLDAPERYNHALESYVARVTCRLAWGRSEASEELKQRARELLISVSPTGHLGNKLPFIMKLPDFLSPPKAWERRRALTERAWFVMMEEQVRQDLQDNKAPPSWMRTYLASDKWRQLVSYAEEGAYMVGMNGIAGALTIAAPMQTFCLAMLHHPQYLSKLHEELDRICGHRLPRAEDRPHLPYLRACIRECFRWRPAVPTGIPHYLSEDDEYNGYHIPKGSVMHALEWAISREKTMFKEGEDPEAFNPDRWVDPTSPCYKDDLTKFPTIMSATQFGFGDRICQGQQVTDDDLLVGLGSLAWLFNIKPIPGKEEQHSGYGTVLNQGLPTPPVSETGEVSSDEDEPNVEPPKHRETEGQEQDLKRKGFLKSWLGRLWAPKPPELPIDPTLDYTTLLIAKPLPFKFVLEPRDSWRVDKVRQWFAEKDAEGLYPPSKSYWGPNEGRTEKLGWNPV</sequence>
<dbReference type="InterPro" id="IPR036396">
    <property type="entry name" value="Cyt_P450_sf"/>
</dbReference>
<feature type="binding site" description="axial binding residue" evidence="5">
    <location>
        <position position="438"/>
    </location>
    <ligand>
        <name>heme</name>
        <dbReference type="ChEBI" id="CHEBI:30413"/>
    </ligand>
    <ligandPart>
        <name>Fe</name>
        <dbReference type="ChEBI" id="CHEBI:18248"/>
    </ligandPart>
</feature>
<evidence type="ECO:0000256" key="1">
    <source>
        <dbReference type="ARBA" id="ARBA00010617"/>
    </source>
</evidence>
<protein>
    <submittedName>
        <fullName evidence="7">Cytochrome P450</fullName>
    </submittedName>
</protein>
<dbReference type="Proteomes" id="UP000800097">
    <property type="component" value="Unassembled WGS sequence"/>
</dbReference>
<keyword evidence="3" id="KW-0560">Oxidoreductase</keyword>
<feature type="region of interest" description="Disordered" evidence="6">
    <location>
        <begin position="471"/>
        <end position="516"/>
    </location>
</feature>
<dbReference type="OrthoDB" id="1103324at2759"/>
<feature type="compositionally biased region" description="Basic and acidic residues" evidence="6">
    <location>
        <begin position="504"/>
        <end position="516"/>
    </location>
</feature>
<dbReference type="InterPro" id="IPR001128">
    <property type="entry name" value="Cyt_P450"/>
</dbReference>
<gene>
    <name evidence="7" type="ORF">EI97DRAFT_150057</name>
</gene>
<evidence type="ECO:0000313" key="7">
    <source>
        <dbReference type="EMBL" id="KAF2273694.1"/>
    </source>
</evidence>
<evidence type="ECO:0000256" key="6">
    <source>
        <dbReference type="SAM" id="MobiDB-lite"/>
    </source>
</evidence>
<name>A0A6A6JBV5_WESOR</name>
<evidence type="ECO:0000256" key="2">
    <source>
        <dbReference type="ARBA" id="ARBA00022723"/>
    </source>
</evidence>
<keyword evidence="4 5" id="KW-0408">Iron</keyword>
<dbReference type="InterPro" id="IPR002401">
    <property type="entry name" value="Cyt_P450_E_grp-I"/>
</dbReference>
<dbReference type="RefSeq" id="XP_033651233.1">
    <property type="nucleotide sequence ID" value="XM_033793260.1"/>
</dbReference>
<keyword evidence="2 5" id="KW-0479">Metal-binding</keyword>
<dbReference type="PANTHER" id="PTHR46300:SF8">
    <property type="entry name" value="CYTOCHROME P450 2E1"/>
    <property type="match status" value="1"/>
</dbReference>
<dbReference type="GO" id="GO:0020037">
    <property type="term" value="F:heme binding"/>
    <property type="evidence" value="ECO:0007669"/>
    <property type="project" value="InterPro"/>
</dbReference>
<evidence type="ECO:0000256" key="3">
    <source>
        <dbReference type="ARBA" id="ARBA00023002"/>
    </source>
</evidence>
<dbReference type="Gene3D" id="1.10.630.10">
    <property type="entry name" value="Cytochrome P450"/>
    <property type="match status" value="1"/>
</dbReference>
<keyword evidence="8" id="KW-1185">Reference proteome</keyword>
<dbReference type="Pfam" id="PF00067">
    <property type="entry name" value="p450"/>
    <property type="match status" value="1"/>
</dbReference>
<dbReference type="AlphaFoldDB" id="A0A6A6JBV5"/>
<evidence type="ECO:0000313" key="8">
    <source>
        <dbReference type="Proteomes" id="UP000800097"/>
    </source>
</evidence>
<dbReference type="GeneID" id="54546435"/>
<comment type="similarity">
    <text evidence="1">Belongs to the cytochrome P450 family.</text>
</comment>
<dbReference type="GO" id="GO:0016705">
    <property type="term" value="F:oxidoreductase activity, acting on paired donors, with incorporation or reduction of molecular oxygen"/>
    <property type="evidence" value="ECO:0007669"/>
    <property type="project" value="InterPro"/>
</dbReference>
<reference evidence="7" key="1">
    <citation type="journal article" date="2020" name="Stud. Mycol.">
        <title>101 Dothideomycetes genomes: a test case for predicting lifestyles and emergence of pathogens.</title>
        <authorList>
            <person name="Haridas S."/>
            <person name="Albert R."/>
            <person name="Binder M."/>
            <person name="Bloem J."/>
            <person name="Labutti K."/>
            <person name="Salamov A."/>
            <person name="Andreopoulos B."/>
            <person name="Baker S."/>
            <person name="Barry K."/>
            <person name="Bills G."/>
            <person name="Bluhm B."/>
            <person name="Cannon C."/>
            <person name="Castanera R."/>
            <person name="Culley D."/>
            <person name="Daum C."/>
            <person name="Ezra D."/>
            <person name="Gonzalez J."/>
            <person name="Henrissat B."/>
            <person name="Kuo A."/>
            <person name="Liang C."/>
            <person name="Lipzen A."/>
            <person name="Lutzoni F."/>
            <person name="Magnuson J."/>
            <person name="Mondo S."/>
            <person name="Nolan M."/>
            <person name="Ohm R."/>
            <person name="Pangilinan J."/>
            <person name="Park H.-J."/>
            <person name="Ramirez L."/>
            <person name="Alfaro M."/>
            <person name="Sun H."/>
            <person name="Tritt A."/>
            <person name="Yoshinaga Y."/>
            <person name="Zwiers L.-H."/>
            <person name="Turgeon B."/>
            <person name="Goodwin S."/>
            <person name="Spatafora J."/>
            <person name="Crous P."/>
            <person name="Grigoriev I."/>
        </authorList>
    </citation>
    <scope>NUCLEOTIDE SEQUENCE</scope>
    <source>
        <strain evidence="7">CBS 379.55</strain>
    </source>
</reference>
<dbReference type="PANTHER" id="PTHR46300">
    <property type="entry name" value="P450, PUTATIVE (EUROFUNG)-RELATED-RELATED"/>
    <property type="match status" value="1"/>
</dbReference>
<organism evidence="7 8">
    <name type="scientific">Westerdykella ornata</name>
    <dbReference type="NCBI Taxonomy" id="318751"/>
    <lineage>
        <taxon>Eukaryota</taxon>
        <taxon>Fungi</taxon>
        <taxon>Dikarya</taxon>
        <taxon>Ascomycota</taxon>
        <taxon>Pezizomycotina</taxon>
        <taxon>Dothideomycetes</taxon>
        <taxon>Pleosporomycetidae</taxon>
        <taxon>Pleosporales</taxon>
        <taxon>Sporormiaceae</taxon>
        <taxon>Westerdykella</taxon>
    </lineage>
</organism>
<comment type="cofactor">
    <cofactor evidence="5">
        <name>heme</name>
        <dbReference type="ChEBI" id="CHEBI:30413"/>
    </cofactor>
</comment>
<dbReference type="SUPFAM" id="SSF48264">
    <property type="entry name" value="Cytochrome P450"/>
    <property type="match status" value="1"/>
</dbReference>
<feature type="region of interest" description="Disordered" evidence="6">
    <location>
        <begin position="585"/>
        <end position="607"/>
    </location>
</feature>
<evidence type="ECO:0000256" key="5">
    <source>
        <dbReference type="PIRSR" id="PIRSR602401-1"/>
    </source>
</evidence>
<dbReference type="PRINTS" id="PR00463">
    <property type="entry name" value="EP450I"/>
</dbReference>
<dbReference type="GO" id="GO:0005506">
    <property type="term" value="F:iron ion binding"/>
    <property type="evidence" value="ECO:0007669"/>
    <property type="project" value="InterPro"/>
</dbReference>
<accession>A0A6A6JBV5</accession>
<proteinExistence type="inferred from homology"/>
<dbReference type="GO" id="GO:0004497">
    <property type="term" value="F:monooxygenase activity"/>
    <property type="evidence" value="ECO:0007669"/>
    <property type="project" value="InterPro"/>
</dbReference>
<keyword evidence="5" id="KW-0349">Heme</keyword>
<dbReference type="EMBL" id="ML986508">
    <property type="protein sequence ID" value="KAF2273694.1"/>
    <property type="molecule type" value="Genomic_DNA"/>
</dbReference>
<dbReference type="InterPro" id="IPR050364">
    <property type="entry name" value="Cytochrome_P450_fung"/>
</dbReference>
<evidence type="ECO:0000256" key="4">
    <source>
        <dbReference type="ARBA" id="ARBA00023004"/>
    </source>
</evidence>